<keyword evidence="1" id="KW-0472">Membrane</keyword>
<dbReference type="EMBL" id="CP011856">
    <property type="protein sequence ID" value="AKM54398.1"/>
    <property type="molecule type" value="Genomic_DNA"/>
</dbReference>
<evidence type="ECO:0000313" key="3">
    <source>
        <dbReference type="Proteomes" id="UP000035661"/>
    </source>
</evidence>
<dbReference type="AlphaFoldDB" id="A0A0H3XHW7"/>
<dbReference type="PATRIC" id="fig|743698.3.peg.844"/>
<keyword evidence="1" id="KW-0812">Transmembrane</keyword>
<protein>
    <submittedName>
        <fullName evidence="2">Uncharacterized protein</fullName>
    </submittedName>
</protein>
<sequence length="77" mass="8809">MWDWDILWAVILMLINVVGVNSAPYMLILIIPIFLLIAQLTSTGLTAEMPLKRIIKSNRNLITKIENENIKANKMDN</sequence>
<dbReference type="Proteomes" id="UP000035661">
    <property type="component" value="Chromosome"/>
</dbReference>
<accession>A0A0H3XHW7</accession>
<name>A0A0H3XHW7_9MOLU</name>
<evidence type="ECO:0000256" key="1">
    <source>
        <dbReference type="SAM" id="Phobius"/>
    </source>
</evidence>
<keyword evidence="3" id="KW-1185">Reference proteome</keyword>
<dbReference type="STRING" id="315358.SERIO_v1c08380"/>
<proteinExistence type="predicted"/>
<gene>
    <name evidence="2" type="ORF">SERIO_v1c08380</name>
</gene>
<reference evidence="2 3" key="1">
    <citation type="journal article" date="2015" name="Genome Biol. Evol.">
        <title>Found and Lost: The Fates of Horizontally Acquired Genes in Arthropod-Symbiotic Spiroplasma.</title>
        <authorList>
            <person name="Lo W.S."/>
            <person name="Gasparich G.E."/>
            <person name="Kuo C.H."/>
        </authorList>
    </citation>
    <scope>NUCLEOTIDE SEQUENCE [LARGE SCALE GENOMIC DNA]</scope>
    <source>
        <strain evidence="3">TDA-040725-5</strain>
    </source>
</reference>
<dbReference type="RefSeq" id="WP_148553459.1">
    <property type="nucleotide sequence ID" value="NZ_CP011856.1"/>
</dbReference>
<feature type="transmembrane region" description="Helical" evidence="1">
    <location>
        <begin position="6"/>
        <end position="37"/>
    </location>
</feature>
<evidence type="ECO:0000313" key="2">
    <source>
        <dbReference type="EMBL" id="AKM54398.1"/>
    </source>
</evidence>
<organism evidence="2 3">
    <name type="scientific">Spiroplasma eriocheiris</name>
    <dbReference type="NCBI Taxonomy" id="315358"/>
    <lineage>
        <taxon>Bacteria</taxon>
        <taxon>Bacillati</taxon>
        <taxon>Mycoplasmatota</taxon>
        <taxon>Mollicutes</taxon>
        <taxon>Entomoplasmatales</taxon>
        <taxon>Spiroplasmataceae</taxon>
        <taxon>Spiroplasma</taxon>
    </lineage>
</organism>
<keyword evidence="1" id="KW-1133">Transmembrane helix</keyword>
<reference evidence="3" key="2">
    <citation type="submission" date="2015-06" db="EMBL/GenBank/DDBJ databases">
        <title>Complete genome sequence of Spiroplasma eriocheiris TDA-040725-5 (DSM 21848).</title>
        <authorList>
            <person name="Lo W.-S."/>
            <person name="Kuo C.-H."/>
        </authorList>
    </citation>
    <scope>NUCLEOTIDE SEQUENCE [LARGE SCALE GENOMIC DNA]</scope>
    <source>
        <strain evidence="3">TDA-040725-5</strain>
    </source>
</reference>
<dbReference type="KEGG" id="seri:SERIO_v1c08380"/>